<dbReference type="EMBL" id="JAVLET010000003">
    <property type="protein sequence ID" value="KAL0471847.1"/>
    <property type="molecule type" value="Genomic_DNA"/>
</dbReference>
<feature type="compositionally biased region" description="Polar residues" evidence="1">
    <location>
        <begin position="187"/>
        <end position="197"/>
    </location>
</feature>
<feature type="compositionally biased region" description="Pro residues" evidence="1">
    <location>
        <begin position="755"/>
        <end position="770"/>
    </location>
</feature>
<organism evidence="2 3">
    <name type="scientific">Neurospora intermedia</name>
    <dbReference type="NCBI Taxonomy" id="5142"/>
    <lineage>
        <taxon>Eukaryota</taxon>
        <taxon>Fungi</taxon>
        <taxon>Dikarya</taxon>
        <taxon>Ascomycota</taxon>
        <taxon>Pezizomycotina</taxon>
        <taxon>Sordariomycetes</taxon>
        <taxon>Sordariomycetidae</taxon>
        <taxon>Sordariales</taxon>
        <taxon>Sordariaceae</taxon>
        <taxon>Neurospora</taxon>
    </lineage>
</organism>
<keyword evidence="3" id="KW-1185">Reference proteome</keyword>
<dbReference type="Proteomes" id="UP001451303">
    <property type="component" value="Unassembled WGS sequence"/>
</dbReference>
<feature type="region of interest" description="Disordered" evidence="1">
    <location>
        <begin position="187"/>
        <end position="215"/>
    </location>
</feature>
<feature type="compositionally biased region" description="Polar residues" evidence="1">
    <location>
        <begin position="716"/>
        <end position="728"/>
    </location>
</feature>
<dbReference type="SUPFAM" id="SSF50729">
    <property type="entry name" value="PH domain-like"/>
    <property type="match status" value="1"/>
</dbReference>
<accession>A0ABR3DGP3</accession>
<feature type="compositionally biased region" description="Low complexity" evidence="1">
    <location>
        <begin position="517"/>
        <end position="532"/>
    </location>
</feature>
<feature type="compositionally biased region" description="Basic and acidic residues" evidence="1">
    <location>
        <begin position="24"/>
        <end position="35"/>
    </location>
</feature>
<evidence type="ECO:0008006" key="4">
    <source>
        <dbReference type="Google" id="ProtNLM"/>
    </source>
</evidence>
<feature type="region of interest" description="Disordered" evidence="1">
    <location>
        <begin position="1"/>
        <end position="67"/>
    </location>
</feature>
<feature type="region of interest" description="Disordered" evidence="1">
    <location>
        <begin position="465"/>
        <end position="488"/>
    </location>
</feature>
<proteinExistence type="predicted"/>
<feature type="region of interest" description="Disordered" evidence="1">
    <location>
        <begin position="509"/>
        <end position="784"/>
    </location>
</feature>
<protein>
    <recommendedName>
        <fullName evidence="4">PH domain-containing protein</fullName>
    </recommendedName>
</protein>
<evidence type="ECO:0000256" key="1">
    <source>
        <dbReference type="SAM" id="MobiDB-lite"/>
    </source>
</evidence>
<gene>
    <name evidence="2" type="ORF">QR685DRAFT_216189</name>
</gene>
<reference evidence="2 3" key="1">
    <citation type="submission" date="2023-09" db="EMBL/GenBank/DDBJ databases">
        <title>Multi-omics analysis of a traditional fermented food reveals byproduct-associated fungal strains for waste-to-food upcycling.</title>
        <authorList>
            <consortium name="Lawrence Berkeley National Laboratory"/>
            <person name="Rekdal V.M."/>
            <person name="Villalobos-Escobedo J.M."/>
            <person name="Rodriguez-Valeron N."/>
            <person name="Garcia M.O."/>
            <person name="Vasquez D.P."/>
            <person name="Damayanti I."/>
            <person name="Sorensen P.M."/>
            <person name="Baidoo E.E."/>
            <person name="De Carvalho A.C."/>
            <person name="Riley R."/>
            <person name="Lipzen A."/>
            <person name="He G."/>
            <person name="Yan M."/>
            <person name="Haridas S."/>
            <person name="Daum C."/>
            <person name="Yoshinaga Y."/>
            <person name="Ng V."/>
            <person name="Grigoriev I.V."/>
            <person name="Munk R."/>
            <person name="Nuraida L."/>
            <person name="Wijaya C.H."/>
            <person name="Morales P.-C."/>
            <person name="Keasling J.D."/>
        </authorList>
    </citation>
    <scope>NUCLEOTIDE SEQUENCE [LARGE SCALE GENOMIC DNA]</scope>
    <source>
        <strain evidence="2 3">FGSC 2613</strain>
    </source>
</reference>
<feature type="region of interest" description="Disordered" evidence="1">
    <location>
        <begin position="339"/>
        <end position="361"/>
    </location>
</feature>
<evidence type="ECO:0000313" key="3">
    <source>
        <dbReference type="Proteomes" id="UP001451303"/>
    </source>
</evidence>
<comment type="caution">
    <text evidence="2">The sequence shown here is derived from an EMBL/GenBank/DDBJ whole genome shotgun (WGS) entry which is preliminary data.</text>
</comment>
<name>A0ABR3DGP3_NEUIN</name>
<feature type="compositionally biased region" description="Polar residues" evidence="1">
    <location>
        <begin position="773"/>
        <end position="784"/>
    </location>
</feature>
<sequence length="784" mass="84588">MSEPHHYHHHDQGEEFEGAPSRQEAGRLSKRDSKLALRNLFHRNRSATEAERMSTVAPRDTPTRSGGLRASIASVSHWPYGLHNDNGQAQRSDVTLSGSAAGSPLASTFPAQTLKHKKSASAVRGHASPRASRGSLAAWDPPTLCQVYPQAIKQARLPACTASAEAILRLHQHKGIFSISDAFGSSSTTAADGTAPSTAGADRSERGKRKHRRNTSGSVALKLDWTTKFFVLISGYLLQYTGDGPLDRLPEKILPLGKDSAAFVSDVIPGRHWVLQITATADSDYAAPASHASSLLARLPFRGDKRQASNLLMVFESAADMESWLTTLRREIEALGGKKKVSETGNTHFDNEASELRSQTSQRTLVVDDYDGAMSGDAWDGRQSTSNLDINMDFAERGQSFDEAASTASVISHDGRQLDGLRDSTQRFSYLSSGQRTALTSAGSSPACSPIHDSFANLQDSIPELTALDDQPRPRPRPNAAAISDRRQSLQTSNHLLEMRLAASHPLSSLSTWNFDPSSPSSSSKRSSQRYSLTRSTKSLPEEEVEPSSPPPPLPCQMRGGSRRPPPSALCLNSRPLSFVVDQPSPESPSLDRKGVLIEVADETAPEPESLFSSWGLPDATKQRCDSGEDWENLSPTQPVTHGSPEKRSGYAPPSSVAFQDMLRSTPSVGDYPGSPSKRADRRFSLQSQLSERSSEPDRSFLDLSDLGDDLGDLPQISSTSLSKQGSGAASHFRSMSVANGGLGSRRNKTQLAEGPPPAPPPNRALPPIPRKSSLQVCHSAYSP</sequence>
<evidence type="ECO:0000313" key="2">
    <source>
        <dbReference type="EMBL" id="KAL0471847.1"/>
    </source>
</evidence>